<dbReference type="Pfam" id="PF10793">
    <property type="entry name" value="Gloverin"/>
    <property type="match status" value="1"/>
</dbReference>
<dbReference type="Proteomes" id="UP000789524">
    <property type="component" value="Unassembled WGS sequence"/>
</dbReference>
<organism evidence="1 2">
    <name type="scientific">Danaus chrysippus</name>
    <name type="common">African queen</name>
    <dbReference type="NCBI Taxonomy" id="151541"/>
    <lineage>
        <taxon>Eukaryota</taxon>
        <taxon>Metazoa</taxon>
        <taxon>Ecdysozoa</taxon>
        <taxon>Arthropoda</taxon>
        <taxon>Hexapoda</taxon>
        <taxon>Insecta</taxon>
        <taxon>Pterygota</taxon>
        <taxon>Neoptera</taxon>
        <taxon>Endopterygota</taxon>
        <taxon>Lepidoptera</taxon>
        <taxon>Glossata</taxon>
        <taxon>Ditrysia</taxon>
        <taxon>Papilionoidea</taxon>
        <taxon>Nymphalidae</taxon>
        <taxon>Danainae</taxon>
        <taxon>Danaini</taxon>
        <taxon>Danaina</taxon>
        <taxon>Danaus</taxon>
        <taxon>Anosia</taxon>
    </lineage>
</organism>
<dbReference type="AlphaFoldDB" id="A0A8J2QSW2"/>
<proteinExistence type="predicted"/>
<dbReference type="OrthoDB" id="7454098at2759"/>
<evidence type="ECO:0000313" key="1">
    <source>
        <dbReference type="EMBL" id="CAG9568609.1"/>
    </source>
</evidence>
<protein>
    <submittedName>
        <fullName evidence="1">(African queen) hypothetical protein</fullName>
    </submittedName>
</protein>
<reference evidence="1" key="1">
    <citation type="submission" date="2021-09" db="EMBL/GenBank/DDBJ databases">
        <authorList>
            <person name="Martin H S."/>
        </authorList>
    </citation>
    <scope>NUCLEOTIDE SEQUENCE</scope>
</reference>
<sequence length="202" mass="22476">MLRPRRAGFTSGILFERCDKLVSQILYKFDQNVFSLYVICRHLLSILLSSLFNQNFLWNLILNGTWVNKFVVTSLLINRSVTEKCSEHSDKTIINGLFGKGGYEHQIFNDHRGTLNAQAYGTRVLGPAGDSSHLGGALNWKNPNAAASFDISKQIHGGTSYQAAAGGRWPVGKNGDFSLQGTYGKQAFMRREYGGLGSFNYR</sequence>
<keyword evidence="2" id="KW-1185">Reference proteome</keyword>
<dbReference type="InterPro" id="IPR019729">
    <property type="entry name" value="Gloverin-like_protein"/>
</dbReference>
<comment type="caution">
    <text evidence="1">The sequence shown here is derived from an EMBL/GenBank/DDBJ whole genome shotgun (WGS) entry which is preliminary data.</text>
</comment>
<gene>
    <name evidence="1" type="ORF">DCHRY22_LOCUS8473</name>
</gene>
<dbReference type="EMBL" id="CAKASE010000061">
    <property type="protein sequence ID" value="CAG9568609.1"/>
    <property type="molecule type" value="Genomic_DNA"/>
</dbReference>
<accession>A0A8J2QSW2</accession>
<evidence type="ECO:0000313" key="2">
    <source>
        <dbReference type="Proteomes" id="UP000789524"/>
    </source>
</evidence>
<name>A0A8J2QSW2_9NEOP</name>